<organism evidence="1 2">
    <name type="scientific">Romanomermis culicivorax</name>
    <name type="common">Nematode worm</name>
    <dbReference type="NCBI Taxonomy" id="13658"/>
    <lineage>
        <taxon>Eukaryota</taxon>
        <taxon>Metazoa</taxon>
        <taxon>Ecdysozoa</taxon>
        <taxon>Nematoda</taxon>
        <taxon>Enoplea</taxon>
        <taxon>Dorylaimia</taxon>
        <taxon>Mermithida</taxon>
        <taxon>Mermithoidea</taxon>
        <taxon>Mermithidae</taxon>
        <taxon>Romanomermis</taxon>
    </lineage>
</organism>
<proteinExistence type="predicted"/>
<name>A0A915IRH0_ROMCU</name>
<dbReference type="WBParaSite" id="nRc.2.0.1.t16460-RA">
    <property type="protein sequence ID" value="nRc.2.0.1.t16460-RA"/>
    <property type="gene ID" value="nRc.2.0.1.g16460"/>
</dbReference>
<keyword evidence="1" id="KW-1185">Reference proteome</keyword>
<protein>
    <submittedName>
        <fullName evidence="2">Uncharacterized protein</fullName>
    </submittedName>
</protein>
<accession>A0A915IRH0</accession>
<dbReference type="AlphaFoldDB" id="A0A915IRH0"/>
<evidence type="ECO:0000313" key="1">
    <source>
        <dbReference type="Proteomes" id="UP000887565"/>
    </source>
</evidence>
<reference evidence="2" key="1">
    <citation type="submission" date="2022-11" db="UniProtKB">
        <authorList>
            <consortium name="WormBaseParasite"/>
        </authorList>
    </citation>
    <scope>IDENTIFICATION</scope>
</reference>
<evidence type="ECO:0000313" key="2">
    <source>
        <dbReference type="WBParaSite" id="nRc.2.0.1.t16460-RA"/>
    </source>
</evidence>
<sequence>MTQDISDLKSRISIIESKIDTNQSHRPSTTQNLNALNIEMLVQDSIERQSKKLNAVLFGLAKDNHDDLESIRQIVTDFGPELTENDTAITADDIVK</sequence>
<dbReference type="Proteomes" id="UP000887565">
    <property type="component" value="Unplaced"/>
</dbReference>